<comment type="caution">
    <text evidence="2">The sequence shown here is derived from an EMBL/GenBank/DDBJ whole genome shotgun (WGS) entry which is preliminary data.</text>
</comment>
<evidence type="ECO:0000313" key="3">
    <source>
        <dbReference type="Proteomes" id="UP000237381"/>
    </source>
</evidence>
<dbReference type="Gene3D" id="1.40.20.10">
    <property type="entry name" value="CHAD domain"/>
    <property type="match status" value="1"/>
</dbReference>
<organism evidence="2 3">
    <name type="scientific">Paraburkholderia eburnea</name>
    <dbReference type="NCBI Taxonomy" id="1189126"/>
    <lineage>
        <taxon>Bacteria</taxon>
        <taxon>Pseudomonadati</taxon>
        <taxon>Pseudomonadota</taxon>
        <taxon>Betaproteobacteria</taxon>
        <taxon>Burkholderiales</taxon>
        <taxon>Burkholderiaceae</taxon>
        <taxon>Paraburkholderia</taxon>
    </lineage>
</organism>
<dbReference type="PANTHER" id="PTHR39339">
    <property type="entry name" value="SLR1444 PROTEIN"/>
    <property type="match status" value="1"/>
</dbReference>
<reference evidence="2 3" key="1">
    <citation type="submission" date="2018-01" db="EMBL/GenBank/DDBJ databases">
        <title>Genomic Encyclopedia of Type Strains, Phase III (KMG-III): the genomes of soil and plant-associated and newly described type strains.</title>
        <authorList>
            <person name="Whitman W."/>
        </authorList>
    </citation>
    <scope>NUCLEOTIDE SEQUENCE [LARGE SCALE GENOMIC DNA]</scope>
    <source>
        <strain evidence="2 3">JCM 18070</strain>
    </source>
</reference>
<sequence>MKRDKRAKVTTIKPRHDAQARFSGYAKPLVDEALRRSAHLDPSADDLHKLRVALLRLRTLLWVWRPLLKREMTALERAYLKHVGAAAGSARDWDIAAQLLGELDAGETRVAGMRLDAARIAARERACTALAAADLRHALREMLHKVNQALNTAARRASIERLASDSVDAAGRALKKRVRHAGKAKKSDYAAWHDVRKGAKKLRYTLEFFEPMLPRRDAKRLKPLKKLQQRFGDLNDAVATERLAQDHREIFADAASADAALAALRQERKRRQCRAGKLIDA</sequence>
<dbReference type="Pfam" id="PF05235">
    <property type="entry name" value="CHAD"/>
    <property type="match status" value="1"/>
</dbReference>
<dbReference type="AlphaFoldDB" id="A0A2S4LYX3"/>
<feature type="domain" description="CHAD" evidence="1">
    <location>
        <begin position="12"/>
        <end position="281"/>
    </location>
</feature>
<proteinExistence type="predicted"/>
<gene>
    <name evidence="2" type="ORF">B0G62_11730</name>
</gene>
<dbReference type="PROSITE" id="PS51708">
    <property type="entry name" value="CHAD"/>
    <property type="match status" value="1"/>
</dbReference>
<evidence type="ECO:0000259" key="1">
    <source>
        <dbReference type="PROSITE" id="PS51708"/>
    </source>
</evidence>
<dbReference type="InterPro" id="IPR007899">
    <property type="entry name" value="CHAD_dom"/>
</dbReference>
<dbReference type="PANTHER" id="PTHR39339:SF1">
    <property type="entry name" value="CHAD DOMAIN-CONTAINING PROTEIN"/>
    <property type="match status" value="1"/>
</dbReference>
<dbReference type="InterPro" id="IPR038186">
    <property type="entry name" value="CHAD_dom_sf"/>
</dbReference>
<protein>
    <submittedName>
        <fullName evidence="2">CHAD domain-containing protein</fullName>
    </submittedName>
</protein>
<dbReference type="OrthoDB" id="8925343at2"/>
<dbReference type="Proteomes" id="UP000237381">
    <property type="component" value="Unassembled WGS sequence"/>
</dbReference>
<dbReference type="RefSeq" id="WP_103706757.1">
    <property type="nucleotide sequence ID" value="NZ_PQGA01000017.1"/>
</dbReference>
<dbReference type="SMART" id="SM00880">
    <property type="entry name" value="CHAD"/>
    <property type="match status" value="1"/>
</dbReference>
<name>A0A2S4LYX3_9BURK</name>
<keyword evidence="3" id="KW-1185">Reference proteome</keyword>
<evidence type="ECO:0000313" key="2">
    <source>
        <dbReference type="EMBL" id="POR47656.1"/>
    </source>
</evidence>
<dbReference type="EMBL" id="PQGA01000017">
    <property type="protein sequence ID" value="POR47656.1"/>
    <property type="molecule type" value="Genomic_DNA"/>
</dbReference>
<accession>A0A2S4LYX3</accession>